<evidence type="ECO:0000256" key="6">
    <source>
        <dbReference type="ARBA" id="ARBA00023328"/>
    </source>
</evidence>
<dbReference type="AlphaFoldDB" id="A0A7H9AZU9"/>
<evidence type="ECO:0008006" key="10">
    <source>
        <dbReference type="Google" id="ProtNLM"/>
    </source>
</evidence>
<sequence length="339" mass="39145">MAEIGDLEQDIEALTKEIDFLTDKRDSLKTKVKLNNRSLLTKHPLVKDFQSLFDSFPHLFDTLSNQVPETNPDDYEVDSLLLKGPEIARQEIFKEPNDVQRIVEHKVFDDSISNLLGKNIMSSVPKHKSWPTNPINSGLIEKIRLENAYRLFGITYFPVVDPSDLRKNEATNEMIVTRDMLGIRLEIFNERDSKFEKPYYILLKKNSKTLAWELFKHTIPVYIDVQNSFQNSTTVPITTYEDVYLFAKEVYINLAKGSERRQQLIELEQEGLVTDLQVDLESAQVSFVLNGLQIQLLLNDQHVVSCFAKDHGDSELGNIEQLFLGPLRELKHTIRHLKN</sequence>
<dbReference type="GeneID" id="59235673"/>
<evidence type="ECO:0000256" key="7">
    <source>
        <dbReference type="SAM" id="Coils"/>
    </source>
</evidence>
<comment type="subcellular location">
    <subcellularLocation>
        <location evidence="2">Chromosome</location>
        <location evidence="2">Centromere</location>
    </subcellularLocation>
    <subcellularLocation>
        <location evidence="1">Nucleus</location>
    </subcellularLocation>
</comment>
<dbReference type="Pfam" id="PF09496">
    <property type="entry name" value="CENP-O"/>
    <property type="match status" value="1"/>
</dbReference>
<dbReference type="GO" id="GO:0005634">
    <property type="term" value="C:nucleus"/>
    <property type="evidence" value="ECO:0007669"/>
    <property type="project" value="UniProtKB-SubCell"/>
</dbReference>
<accession>A0A7H9AZU9</accession>
<evidence type="ECO:0000256" key="2">
    <source>
        <dbReference type="ARBA" id="ARBA00004584"/>
    </source>
</evidence>
<reference evidence="8 9" key="1">
    <citation type="submission" date="2020-07" db="EMBL/GenBank/DDBJ databases">
        <title>The yeast mating-type switching endonuclease HO is a domesticated member of an unorthodox homing genetic element family.</title>
        <authorList>
            <person name="Coughlan A.Y."/>
            <person name="Lombardi L."/>
            <person name="Braun-Galleani S."/>
            <person name="Martos A.R."/>
            <person name="Galeote V."/>
            <person name="Bigey F."/>
            <person name="Dequin S."/>
            <person name="Byrne K.P."/>
            <person name="Wolfe K.H."/>
        </authorList>
    </citation>
    <scope>NUCLEOTIDE SEQUENCE [LARGE SCALE GENOMIC DNA]</scope>
    <source>
        <strain evidence="8 9">NRRL Y-6702</strain>
    </source>
</reference>
<dbReference type="OrthoDB" id="10050372at2759"/>
<evidence type="ECO:0000313" key="9">
    <source>
        <dbReference type="Proteomes" id="UP000509704"/>
    </source>
</evidence>
<evidence type="ECO:0000256" key="3">
    <source>
        <dbReference type="ARBA" id="ARBA00007321"/>
    </source>
</evidence>
<comment type="similarity">
    <text evidence="3">Belongs to the CENP-O/MCM21 family.</text>
</comment>
<name>A0A7H9AZU9_ZYGMR</name>
<evidence type="ECO:0000256" key="4">
    <source>
        <dbReference type="ARBA" id="ARBA00022454"/>
    </source>
</evidence>
<dbReference type="Proteomes" id="UP000509704">
    <property type="component" value="Chromosome 3"/>
</dbReference>
<feature type="coiled-coil region" evidence="7">
    <location>
        <begin position="4"/>
        <end position="31"/>
    </location>
</feature>
<keyword evidence="7" id="KW-0175">Coiled coil</keyword>
<dbReference type="EMBL" id="CP058606">
    <property type="protein sequence ID" value="QLG71975.1"/>
    <property type="molecule type" value="Genomic_DNA"/>
</dbReference>
<organism evidence="8 9">
    <name type="scientific">Zygotorulaspora mrakii</name>
    <name type="common">Zygosaccharomyces mrakii</name>
    <dbReference type="NCBI Taxonomy" id="42260"/>
    <lineage>
        <taxon>Eukaryota</taxon>
        <taxon>Fungi</taxon>
        <taxon>Dikarya</taxon>
        <taxon>Ascomycota</taxon>
        <taxon>Saccharomycotina</taxon>
        <taxon>Saccharomycetes</taxon>
        <taxon>Saccharomycetales</taxon>
        <taxon>Saccharomycetaceae</taxon>
        <taxon>Zygotorulaspora</taxon>
    </lineage>
</organism>
<proteinExistence type="inferred from homology"/>
<protein>
    <recommendedName>
        <fullName evidence="10">Central kinetochore subunit MCM21</fullName>
    </recommendedName>
</protein>
<keyword evidence="4" id="KW-0158">Chromosome</keyword>
<dbReference type="InterPro" id="IPR018464">
    <property type="entry name" value="CENP-O"/>
</dbReference>
<gene>
    <name evidence="8" type="ORF">HG535_0C03280</name>
</gene>
<keyword evidence="5" id="KW-0539">Nucleus</keyword>
<evidence type="ECO:0000256" key="1">
    <source>
        <dbReference type="ARBA" id="ARBA00004123"/>
    </source>
</evidence>
<evidence type="ECO:0000256" key="5">
    <source>
        <dbReference type="ARBA" id="ARBA00023242"/>
    </source>
</evidence>
<keyword evidence="6" id="KW-0137">Centromere</keyword>
<dbReference type="RefSeq" id="XP_037143703.1">
    <property type="nucleotide sequence ID" value="XM_037287808.1"/>
</dbReference>
<dbReference type="KEGG" id="zmk:HG535_0C03280"/>
<evidence type="ECO:0000313" key="8">
    <source>
        <dbReference type="EMBL" id="QLG71975.1"/>
    </source>
</evidence>
<dbReference type="GO" id="GO:0000776">
    <property type="term" value="C:kinetochore"/>
    <property type="evidence" value="ECO:0007669"/>
    <property type="project" value="InterPro"/>
</dbReference>
<keyword evidence="9" id="KW-1185">Reference proteome</keyword>